<evidence type="ECO:0000313" key="2">
    <source>
        <dbReference type="Proteomes" id="UP000828941"/>
    </source>
</evidence>
<dbReference type="EMBL" id="CM039434">
    <property type="protein sequence ID" value="KAI4322113.1"/>
    <property type="molecule type" value="Genomic_DNA"/>
</dbReference>
<comment type="caution">
    <text evidence="1">The sequence shown here is derived from an EMBL/GenBank/DDBJ whole genome shotgun (WGS) entry which is preliminary data.</text>
</comment>
<evidence type="ECO:0000313" key="1">
    <source>
        <dbReference type="EMBL" id="KAI4322113.1"/>
    </source>
</evidence>
<reference evidence="1 2" key="1">
    <citation type="journal article" date="2022" name="DNA Res.">
        <title>Chromosomal-level genome assembly of the orchid tree Bauhinia variegata (Leguminosae; Cercidoideae) supports the allotetraploid origin hypothesis of Bauhinia.</title>
        <authorList>
            <person name="Zhong Y."/>
            <person name="Chen Y."/>
            <person name="Zheng D."/>
            <person name="Pang J."/>
            <person name="Liu Y."/>
            <person name="Luo S."/>
            <person name="Meng S."/>
            <person name="Qian L."/>
            <person name="Wei D."/>
            <person name="Dai S."/>
            <person name="Zhou R."/>
        </authorList>
    </citation>
    <scope>NUCLEOTIDE SEQUENCE [LARGE SCALE GENOMIC DNA]</scope>
    <source>
        <strain evidence="1">BV-YZ2020</strain>
    </source>
</reference>
<protein>
    <submittedName>
        <fullName evidence="1">Uncharacterized protein</fullName>
    </submittedName>
</protein>
<organism evidence="1 2">
    <name type="scientific">Bauhinia variegata</name>
    <name type="common">Purple orchid tree</name>
    <name type="synonym">Phanera variegata</name>
    <dbReference type="NCBI Taxonomy" id="167791"/>
    <lineage>
        <taxon>Eukaryota</taxon>
        <taxon>Viridiplantae</taxon>
        <taxon>Streptophyta</taxon>
        <taxon>Embryophyta</taxon>
        <taxon>Tracheophyta</taxon>
        <taxon>Spermatophyta</taxon>
        <taxon>Magnoliopsida</taxon>
        <taxon>eudicotyledons</taxon>
        <taxon>Gunneridae</taxon>
        <taxon>Pentapetalae</taxon>
        <taxon>rosids</taxon>
        <taxon>fabids</taxon>
        <taxon>Fabales</taxon>
        <taxon>Fabaceae</taxon>
        <taxon>Cercidoideae</taxon>
        <taxon>Cercideae</taxon>
        <taxon>Bauhiniinae</taxon>
        <taxon>Bauhinia</taxon>
    </lineage>
</organism>
<proteinExistence type="predicted"/>
<name>A0ACB9MER9_BAUVA</name>
<keyword evidence="2" id="KW-1185">Reference proteome</keyword>
<sequence length="849" mass="98379">MSGGFFRGTSADQDTRFSNKQAKLLKSQKFAPELEHLVDMTKVNMEVIKPWITRRVTELLGFEDEVLINFIHGLLDAKEVNGKEVQIQITGFMEKNTGKFMKELWTLLLSAQKNASGVPQQFLDAKEEELRKKKVENDRITSEIQKKKDREGREVMQQRLMKMEGGFDSKDPDTASHPALKSRYSGDYVPEKKDADKRNGVRAMNRSPHSPAVSTSPHRDSPSGSMSKSFSNSRSYSGDRHRPRSISRSPKVQGRSPRRGSPWQSPSPHRRSSYSKRRSRSRSHYRSPSPVRRRLHSPFPRRSPSPSRQRKSPSPSRRRRSPSPSRRRRSPPPSRRQRSPPPRRRRSPPPSRRPRSPPLRRLRSPSPVRRHRSPSPLRRHRSPSPIRRGSPSLVRHRSPLPVHQMSPVPLKRRSSSPMQSPSLIRRRYRSRTPQHRFPSPLRHRSPVNKRLPSLSTQRSPSPNEWSSQSPVQHSSPSQDGRKTPRRHRSPVLSSREKARMQERSPEARQSFSPLRSLQRDKHCNSLHHQSEDSHSTPEKSPIVSAAPRARNSVSSEDRRSSSLHGSPRRQRGVKLASERSSSLPKKRRHDNSETSEGTEEMCHSRGNRDHKTKSLRNESKYSSSVSKQKDLPAKYHTKDEISPKRAAGHMSSESHGRYDKTDLRKKGQEVKSGKSSGRGGHPETLAQQKSPMYSERTCESYAVDSKKSEENNQIHLNHVKDGDQHCKSDGAQVDHVTPSVSYDSGSEESDKHRREDKDRKKHKRSERKVVYSDEEYSYDSELEKRKESKRRKREERKLRKEERRQRREERRRKREERRAEKLKIKGKADYYTSDNEAERMHPQQSDKKD</sequence>
<dbReference type="Proteomes" id="UP000828941">
    <property type="component" value="Chromosome 9"/>
</dbReference>
<accession>A0ACB9MER9</accession>
<gene>
    <name evidence="1" type="ORF">L6164_021833</name>
</gene>